<comment type="caution">
    <text evidence="2">The sequence shown here is derived from an EMBL/GenBank/DDBJ whole genome shotgun (WGS) entry which is preliminary data.</text>
</comment>
<keyword evidence="1" id="KW-0812">Transmembrane</keyword>
<dbReference type="GO" id="GO:0006811">
    <property type="term" value="P:monoatomic ion transport"/>
    <property type="evidence" value="ECO:0007669"/>
    <property type="project" value="InterPro"/>
</dbReference>
<keyword evidence="1" id="KW-0472">Membrane</keyword>
<dbReference type="SUPFAM" id="SSF90112">
    <property type="entry name" value="Neurotransmitter-gated ion-channel transmembrane pore"/>
    <property type="match status" value="1"/>
</dbReference>
<evidence type="ECO:0000313" key="2">
    <source>
        <dbReference type="EMBL" id="EYC08845.1"/>
    </source>
</evidence>
<accession>A0A016U161</accession>
<dbReference type="AlphaFoldDB" id="A0A016U161"/>
<evidence type="ECO:0000313" key="3">
    <source>
        <dbReference type="Proteomes" id="UP000024635"/>
    </source>
</evidence>
<dbReference type="Proteomes" id="UP000024635">
    <property type="component" value="Unassembled WGS sequence"/>
</dbReference>
<sequence length="147" mass="16387">MLKHDIAWHVHTLPCCPHISMFPCCARPVSRACLRSDDPALPGMTPMATLPPGATCDDDLSLQSDMSSRPTTGRVLKQNGKTNAFTQMQASVKHNRQLAVAEFEWLASVVERSCFVIFVLCFLFITVGINFIGFLHWYSAGVEYHDD</sequence>
<reference evidence="3" key="1">
    <citation type="journal article" date="2015" name="Nat. Genet.">
        <title>The genome and transcriptome of the zoonotic hookworm Ancylostoma ceylanicum identify infection-specific gene families.</title>
        <authorList>
            <person name="Schwarz E.M."/>
            <person name="Hu Y."/>
            <person name="Antoshechkin I."/>
            <person name="Miller M.M."/>
            <person name="Sternberg P.W."/>
            <person name="Aroian R.V."/>
        </authorList>
    </citation>
    <scope>NUCLEOTIDE SEQUENCE</scope>
    <source>
        <strain evidence="3">HY135</strain>
    </source>
</reference>
<keyword evidence="1" id="KW-1133">Transmembrane helix</keyword>
<dbReference type="InterPro" id="IPR036719">
    <property type="entry name" value="Neuro-gated_channel_TM_sf"/>
</dbReference>
<dbReference type="EMBL" id="JARK01001400">
    <property type="protein sequence ID" value="EYC08845.1"/>
    <property type="molecule type" value="Genomic_DNA"/>
</dbReference>
<proteinExistence type="predicted"/>
<dbReference type="OrthoDB" id="5859389at2759"/>
<dbReference type="GO" id="GO:0016020">
    <property type="term" value="C:membrane"/>
    <property type="evidence" value="ECO:0007669"/>
    <property type="project" value="InterPro"/>
</dbReference>
<evidence type="ECO:0000256" key="1">
    <source>
        <dbReference type="SAM" id="Phobius"/>
    </source>
</evidence>
<name>A0A016U161_9BILA</name>
<gene>
    <name evidence="2" type="primary">Acey_s0064.g3562</name>
    <name evidence="2" type="ORF">Y032_0064g3562</name>
</gene>
<protein>
    <submittedName>
        <fullName evidence="2">Uncharacterized protein</fullName>
    </submittedName>
</protein>
<organism evidence="2 3">
    <name type="scientific">Ancylostoma ceylanicum</name>
    <dbReference type="NCBI Taxonomy" id="53326"/>
    <lineage>
        <taxon>Eukaryota</taxon>
        <taxon>Metazoa</taxon>
        <taxon>Ecdysozoa</taxon>
        <taxon>Nematoda</taxon>
        <taxon>Chromadorea</taxon>
        <taxon>Rhabditida</taxon>
        <taxon>Rhabditina</taxon>
        <taxon>Rhabditomorpha</taxon>
        <taxon>Strongyloidea</taxon>
        <taxon>Ancylostomatidae</taxon>
        <taxon>Ancylostomatinae</taxon>
        <taxon>Ancylostoma</taxon>
    </lineage>
</organism>
<feature type="transmembrane region" description="Helical" evidence="1">
    <location>
        <begin position="115"/>
        <end position="138"/>
    </location>
</feature>
<keyword evidence="3" id="KW-1185">Reference proteome</keyword>